<feature type="compositionally biased region" description="Low complexity" evidence="7">
    <location>
        <begin position="18"/>
        <end position="41"/>
    </location>
</feature>
<feature type="region of interest" description="Disordered" evidence="7">
    <location>
        <begin position="828"/>
        <end position="856"/>
    </location>
</feature>
<evidence type="ECO:0000256" key="1">
    <source>
        <dbReference type="ARBA" id="ARBA00004141"/>
    </source>
</evidence>
<feature type="region of interest" description="Disordered" evidence="7">
    <location>
        <begin position="560"/>
        <end position="584"/>
    </location>
</feature>
<keyword evidence="3" id="KW-1133">Transmembrane helix</keyword>
<feature type="region of interest" description="Disordered" evidence="7">
    <location>
        <begin position="175"/>
        <end position="223"/>
    </location>
</feature>
<dbReference type="PANTHER" id="PTHR15819">
    <property type="entry name" value="TRANSMEMBRANE PROTEIN FAM155"/>
    <property type="match status" value="1"/>
</dbReference>
<feature type="compositionally biased region" description="Low complexity" evidence="7">
    <location>
        <begin position="574"/>
        <end position="584"/>
    </location>
</feature>
<organism evidence="8 9">
    <name type="scientific">Drosophila lebanonensis</name>
    <name type="common">Fruit fly</name>
    <name type="synonym">Scaptodrosophila lebanonensis</name>
    <dbReference type="NCBI Taxonomy" id="7225"/>
    <lineage>
        <taxon>Eukaryota</taxon>
        <taxon>Metazoa</taxon>
        <taxon>Ecdysozoa</taxon>
        <taxon>Arthropoda</taxon>
        <taxon>Hexapoda</taxon>
        <taxon>Insecta</taxon>
        <taxon>Pterygota</taxon>
        <taxon>Neoptera</taxon>
        <taxon>Endopterygota</taxon>
        <taxon>Diptera</taxon>
        <taxon>Brachycera</taxon>
        <taxon>Muscomorpha</taxon>
        <taxon>Ephydroidea</taxon>
        <taxon>Drosophilidae</taxon>
        <taxon>Scaptodrosophila</taxon>
    </lineage>
</organism>
<keyword evidence="5" id="KW-0325">Glycoprotein</keyword>
<feature type="region of interest" description="Disordered" evidence="7">
    <location>
        <begin position="714"/>
        <end position="769"/>
    </location>
</feature>
<feature type="region of interest" description="Disordered" evidence="7">
    <location>
        <begin position="77"/>
        <end position="121"/>
    </location>
</feature>
<comment type="subcellular location">
    <subcellularLocation>
        <location evidence="1">Membrane</location>
        <topology evidence="1">Multi-pass membrane protein</topology>
    </subcellularLocation>
</comment>
<evidence type="ECO:0000256" key="4">
    <source>
        <dbReference type="ARBA" id="ARBA00023136"/>
    </source>
</evidence>
<evidence type="ECO:0000313" key="9">
    <source>
        <dbReference type="RefSeq" id="XP_030386405.1"/>
    </source>
</evidence>
<evidence type="ECO:0000256" key="5">
    <source>
        <dbReference type="ARBA" id="ARBA00023180"/>
    </source>
</evidence>
<dbReference type="PANTHER" id="PTHR15819:SF11">
    <property type="entry name" value="MID1, ISOFORM A"/>
    <property type="match status" value="1"/>
</dbReference>
<dbReference type="InterPro" id="IPR055288">
    <property type="entry name" value="NALCN_aux_factor_1/2"/>
</dbReference>
<feature type="region of interest" description="Disordered" evidence="7">
    <location>
        <begin position="306"/>
        <end position="368"/>
    </location>
</feature>
<feature type="compositionally biased region" description="Low complexity" evidence="7">
    <location>
        <begin position="348"/>
        <end position="359"/>
    </location>
</feature>
<feature type="compositionally biased region" description="Basic and acidic residues" evidence="7">
    <location>
        <begin position="333"/>
        <end position="342"/>
    </location>
</feature>
<dbReference type="InterPro" id="IPR024338">
    <property type="entry name" value="MID1/Yam8"/>
</dbReference>
<feature type="compositionally biased region" description="Low complexity" evidence="7">
    <location>
        <begin position="90"/>
        <end position="102"/>
    </location>
</feature>
<evidence type="ECO:0000256" key="7">
    <source>
        <dbReference type="SAM" id="MobiDB-lite"/>
    </source>
</evidence>
<name>A0A6J2UE22_DROLE</name>
<dbReference type="Pfam" id="PF12929">
    <property type="entry name" value="Mid1"/>
    <property type="match status" value="1"/>
</dbReference>
<keyword evidence="8" id="KW-1185">Reference proteome</keyword>
<dbReference type="Proteomes" id="UP000504634">
    <property type="component" value="Unplaced"/>
</dbReference>
<accession>A0A6J2UE22</accession>
<feature type="compositionally biased region" description="Polar residues" evidence="7">
    <location>
        <begin position="42"/>
        <end position="60"/>
    </location>
</feature>
<feature type="compositionally biased region" description="Low complexity" evidence="7">
    <location>
        <begin position="841"/>
        <end position="856"/>
    </location>
</feature>
<dbReference type="AlphaFoldDB" id="A0A6J2UE22"/>
<reference evidence="9" key="1">
    <citation type="submission" date="2025-08" db="UniProtKB">
        <authorList>
            <consortium name="RefSeq"/>
        </authorList>
    </citation>
    <scope>IDENTIFICATION</scope>
    <source>
        <strain evidence="9">11010-0011.00</strain>
        <tissue evidence="9">Whole body</tissue>
    </source>
</reference>
<feature type="compositionally biased region" description="Low complexity" evidence="7">
    <location>
        <begin position="760"/>
        <end position="769"/>
    </location>
</feature>
<feature type="compositionally biased region" description="Low complexity" evidence="7">
    <location>
        <begin position="483"/>
        <end position="494"/>
    </location>
</feature>
<feature type="compositionally biased region" description="Polar residues" evidence="7">
    <location>
        <begin position="320"/>
        <end position="332"/>
    </location>
</feature>
<evidence type="ECO:0000256" key="3">
    <source>
        <dbReference type="ARBA" id="ARBA00022989"/>
    </source>
</evidence>
<feature type="compositionally biased region" description="Acidic residues" evidence="7">
    <location>
        <begin position="263"/>
        <end position="274"/>
    </location>
</feature>
<dbReference type="GO" id="GO:0015275">
    <property type="term" value="F:stretch-activated, monoatomic cation-selective, calcium channel activity"/>
    <property type="evidence" value="ECO:0007669"/>
    <property type="project" value="TreeGrafter"/>
</dbReference>
<dbReference type="GO" id="GO:0098703">
    <property type="term" value="P:calcium ion import across plasma membrane"/>
    <property type="evidence" value="ECO:0007669"/>
    <property type="project" value="InterPro"/>
</dbReference>
<comment type="similarity">
    <text evidence="6">Belongs to the NALF family.</text>
</comment>
<dbReference type="GO" id="GO:0005886">
    <property type="term" value="C:plasma membrane"/>
    <property type="evidence" value="ECO:0007669"/>
    <property type="project" value="TreeGrafter"/>
</dbReference>
<gene>
    <name evidence="9" type="primary">LOC115633116</name>
</gene>
<feature type="compositionally biased region" description="Basic and acidic residues" evidence="7">
    <location>
        <begin position="560"/>
        <end position="569"/>
    </location>
</feature>
<feature type="region of interest" description="Disordered" evidence="7">
    <location>
        <begin position="18"/>
        <end position="60"/>
    </location>
</feature>
<feature type="region of interest" description="Disordered" evidence="7">
    <location>
        <begin position="263"/>
        <end position="282"/>
    </location>
</feature>
<dbReference type="GeneID" id="115633116"/>
<protein>
    <submittedName>
        <fullName evidence="9">Uncharacterized protein LOC115633116</fullName>
    </submittedName>
</protein>
<evidence type="ECO:0000313" key="8">
    <source>
        <dbReference type="Proteomes" id="UP000504634"/>
    </source>
</evidence>
<dbReference type="OrthoDB" id="10047996at2759"/>
<keyword evidence="4" id="KW-0472">Membrane</keyword>
<feature type="compositionally biased region" description="Acidic residues" evidence="7">
    <location>
        <begin position="195"/>
        <end position="204"/>
    </location>
</feature>
<proteinExistence type="inferred from homology"/>
<evidence type="ECO:0000256" key="2">
    <source>
        <dbReference type="ARBA" id="ARBA00022692"/>
    </source>
</evidence>
<dbReference type="RefSeq" id="XP_030386405.1">
    <property type="nucleotide sequence ID" value="XM_030530545.1"/>
</dbReference>
<feature type="region of interest" description="Disordered" evidence="7">
    <location>
        <begin position="464"/>
        <end position="502"/>
    </location>
</feature>
<evidence type="ECO:0000256" key="6">
    <source>
        <dbReference type="ARBA" id="ARBA00029445"/>
    </source>
</evidence>
<keyword evidence="2" id="KW-0812">Transmembrane</keyword>
<dbReference type="CTD" id="4281"/>
<sequence>MRPGPGLVVMALAFISGARRGSTSSSSSSSSSSTSGSSAATLPSTYDSTTESAETNLKSGSGSFLLPTFLLGGGSTFDGGGGVRALRPPQQQDQQQDSDQGQAAFGFDSHRRPAHAAPLHLQLPSHLRLHYDDPRARTELRRVRSLESGQSDDSASASDIVGRAGGTEVAATGKGAAVSAAQGPESSEATLLEEGTTDEEDDSEAASSGGLPVQFPSQANDESLRGFDEDADIFALVAEGDLLSEESFDHLVKLSEYATNEEDDKIADTNEDADYSSSSSSSGLAARLTLGAASENELLPLESYKEVETDTETDPETDPQTKQPQRVESQPNNDRDEREHQEPQLLRGGNSNSNIGSNNNKREANELPLPKQSVGVYAARLVGQQNGGIAAPDQSAAVVDKISSESATVKRLGALELKKSILGTTSPLTRLNPWISACDLAQPGTGTDLQGQCSAGTLPMAWVDEGPGPPTCPRSCAEQQPINSNNNNNYYYNNKQQTQPNDNKMKYFINNNINTNTNTFNYKSHTQQATQSTSDMADQLIENIDDRFKETIMSPHPSHLRAERAHADAGEAPQQQQQQQQQQQCLDYLGDAAETSPQHLCSLKAPSQLLTRLRQLRLRNCCERSVFSALHTLALNATLSDSEECERILGNLLDVDALANRITCELAEILFRFDCRQMYSLINQCDDCKEAYRRWVCSTLVPYFAEHEDIAATPTAKAKTATSQPVDDRSTTATKSKRTARNVGEGVGGNKHKSLELISNNNKSNIGNNMNERQINQELDDWSDADGNGDTNSDSDVAKTLAETFYNVVGLANSYDTYNNSNNERLLRRRKRNSSGRCKQPEQLLMGQEQQQQEQQQLEKQHFNNFISTANNEDPCATDPVISKLQKRSTRKAEFRKRRRIRPCLSVCQTVEQKCPYLLPADRAPALPTQYAGEPTFVCLDQNIPETGEQLKKSSYGPNSCCYTYCNGVDRGLCTVCDAFALPEDTATSTNRTRHVHNITLTLGPATGEHARAASVALALKNVSTAPADQTLEKLRYYAHHDSIYYYDDDDDDVVGTNMPDKPLSDGCAPVPSVSTRCTIPYYASSSYPQRMQAPQAQKQQLLLVCLSALLGLLSSCGAARQRRQQRGVRGWRSVNCAPDCHELMDARQSLKVADAGHSKSDGISASASASHAKKGKSTPKWRVRATKCISIRRNYNQGGDGGGHSGRNRNYRYFYYYNYNINDWWRRWRLDGL</sequence>